<dbReference type="Pfam" id="PF05345">
    <property type="entry name" value="He_PIG"/>
    <property type="match status" value="1"/>
</dbReference>
<keyword evidence="2" id="KW-0732">Signal</keyword>
<reference evidence="4 5" key="1">
    <citation type="submission" date="2023-09" db="EMBL/GenBank/DDBJ databases">
        <authorList>
            <person name="Qi X."/>
        </authorList>
    </citation>
    <scope>NUCLEOTIDE SEQUENCE [LARGE SCALE GENOMIC DNA]</scope>
    <source>
        <strain evidence="4 5">S1-1</strain>
    </source>
</reference>
<dbReference type="Gene3D" id="2.130.10.30">
    <property type="entry name" value="Regulator of chromosome condensation 1/beta-lactamase-inhibitor protein II"/>
    <property type="match status" value="1"/>
</dbReference>
<dbReference type="Gene3D" id="2.60.40.10">
    <property type="entry name" value="Immunoglobulins"/>
    <property type="match status" value="2"/>
</dbReference>
<keyword evidence="5" id="KW-1185">Reference proteome</keyword>
<dbReference type="InterPro" id="IPR015919">
    <property type="entry name" value="Cadherin-like_sf"/>
</dbReference>
<protein>
    <submittedName>
        <fullName evidence="4">Ig domain-containing protein</fullName>
    </submittedName>
</protein>
<dbReference type="Proteomes" id="UP001301442">
    <property type="component" value="Chromosome"/>
</dbReference>
<organism evidence="4 5">
    <name type="scientific">Thalassotalea fonticola</name>
    <dbReference type="NCBI Taxonomy" id="3065649"/>
    <lineage>
        <taxon>Bacteria</taxon>
        <taxon>Pseudomonadati</taxon>
        <taxon>Pseudomonadota</taxon>
        <taxon>Gammaproteobacteria</taxon>
        <taxon>Alteromonadales</taxon>
        <taxon>Colwelliaceae</taxon>
        <taxon>Thalassotalea</taxon>
    </lineage>
</organism>
<evidence type="ECO:0000313" key="4">
    <source>
        <dbReference type="EMBL" id="WOH38874.1"/>
    </source>
</evidence>
<evidence type="ECO:0000256" key="1">
    <source>
        <dbReference type="SAM" id="MobiDB-lite"/>
    </source>
</evidence>
<evidence type="ECO:0000313" key="5">
    <source>
        <dbReference type="Proteomes" id="UP001301442"/>
    </source>
</evidence>
<name>A0ABZ0GT66_9GAMM</name>
<feature type="region of interest" description="Disordered" evidence="1">
    <location>
        <begin position="26"/>
        <end position="45"/>
    </location>
</feature>
<proteinExistence type="predicted"/>
<feature type="signal peptide" evidence="2">
    <location>
        <begin position="1"/>
        <end position="22"/>
    </location>
</feature>
<gene>
    <name evidence="4" type="ORF">RI844_06555</name>
</gene>
<dbReference type="InterPro" id="IPR009091">
    <property type="entry name" value="RCC1/BLIP-II"/>
</dbReference>
<dbReference type="InterPro" id="IPR028974">
    <property type="entry name" value="TSP_type-3_rpt"/>
</dbReference>
<dbReference type="SMART" id="SM00736">
    <property type="entry name" value="CADG"/>
    <property type="match status" value="1"/>
</dbReference>
<sequence length="862" mass="90501">MSKNLNKSTLALLIAATLGLTACGGGGGGGSDEPDPGNNTTNSAPVITGAAETSVDEGVLYSFTPTATDSDGDTVTFAVSNKPLWASFNSDTGTLSGTPAQGKSGVYENITISATDGTDSTALAPFTLTVNDVFSLLGQSTLTVVADNEVVFTPTVNDTEAANVSYAVSGEPSWAGFSFDAATGSFTAKPTAADVGTYTIVITASTTTTSQTHTVTLSVTPASVNIVGKVVDGYINGASVFLDLNNNFTLDEGEPVTVSADEGDFTLVVSGDLIQQINRSTLVADIGEGADDISRRDDDFALMPVKLYSFPVTDAVNEVGDYTAVISPYTHLVHQQILASVGNNLGVINDSLYADFKAEALSSVSAKYAVESKWLKSDFFAEGVPLKTQNELATLAQVLVEREQANTNDSDNDGIVDADDDLPNNPNFISDIDKDGLGDCATVAPSVSSCVDDDPDSDNDGILNAADPQPYEAQGLAVFDAAPNAQFPGYDMCLGLKTDDSLLCLKDYKWSKPTTLKGYTFNFTADAIIQNGDSAAAVGTCVMVDDAGTKEIFCLDGQIKIYAGEQQLTNNPTHMVMGTYHMCYADDTGINCFAPEGSANVDDTPTLTNVQNLVATAVASCALGDETIDTVTSTVVKCWGGGDYDITTVMPEFVNPTELFTSSTSACVIDDNGLQCWGNPDYSHNSINHASTTISNLKMTNKRVCFIDDGTPICYGHSDQLNPVPTAPADIYDVNNELIVAKGDLVAPLEETLTPYVEGVHQNTVLLDAVTFAENAAASSIYIADKNVCTINEGQVSCNTIRSCGFSLNELDEHVWGCSDKTFELDLEFDAKTLTSGPNGLCAIGSLDAQCTGTGFEGEVKP</sequence>
<accession>A0ABZ0GT66</accession>
<feature type="chain" id="PRO_5045073035" evidence="2">
    <location>
        <begin position="23"/>
        <end position="862"/>
    </location>
</feature>
<dbReference type="InterPro" id="IPR006644">
    <property type="entry name" value="Cadg"/>
</dbReference>
<feature type="domain" description="Dystroglycan-type cadherin-like" evidence="3">
    <location>
        <begin position="45"/>
        <end position="137"/>
    </location>
</feature>
<dbReference type="SUPFAM" id="SSF49313">
    <property type="entry name" value="Cadherin-like"/>
    <property type="match status" value="2"/>
</dbReference>
<dbReference type="Gene3D" id="4.10.1080.10">
    <property type="entry name" value="TSP type-3 repeat"/>
    <property type="match status" value="1"/>
</dbReference>
<dbReference type="InterPro" id="IPR013783">
    <property type="entry name" value="Ig-like_fold"/>
</dbReference>
<dbReference type="SUPFAM" id="SSF50985">
    <property type="entry name" value="RCC1/BLIP-II"/>
    <property type="match status" value="1"/>
</dbReference>
<evidence type="ECO:0000259" key="3">
    <source>
        <dbReference type="SMART" id="SM00736"/>
    </source>
</evidence>
<dbReference type="RefSeq" id="WP_348397640.1">
    <property type="nucleotide sequence ID" value="NZ_CP136600.1"/>
</dbReference>
<dbReference type="EMBL" id="CP136600">
    <property type="protein sequence ID" value="WOH38874.1"/>
    <property type="molecule type" value="Genomic_DNA"/>
</dbReference>
<evidence type="ECO:0000256" key="2">
    <source>
        <dbReference type="SAM" id="SignalP"/>
    </source>
</evidence>